<evidence type="ECO:0000313" key="2">
    <source>
        <dbReference type="EMBL" id="RZB55125.1"/>
    </source>
</evidence>
<dbReference type="Proteomes" id="UP000289340">
    <property type="component" value="Chromosome 17"/>
</dbReference>
<dbReference type="AlphaFoldDB" id="A0A445G254"/>
<gene>
    <name evidence="2" type="ORF">D0Y65_044823</name>
</gene>
<keyword evidence="1" id="KW-1133">Transmembrane helix</keyword>
<proteinExistence type="predicted"/>
<comment type="caution">
    <text evidence="2">The sequence shown here is derived from an EMBL/GenBank/DDBJ whole genome shotgun (WGS) entry which is preliminary data.</text>
</comment>
<reference evidence="2 3" key="1">
    <citation type="submission" date="2018-09" db="EMBL/GenBank/DDBJ databases">
        <title>A high-quality reference genome of wild soybean provides a powerful tool to mine soybean genomes.</title>
        <authorList>
            <person name="Xie M."/>
            <person name="Chung C.Y.L."/>
            <person name="Li M.-W."/>
            <person name="Wong F.-L."/>
            <person name="Chan T.-F."/>
            <person name="Lam H.-M."/>
        </authorList>
    </citation>
    <scope>NUCLEOTIDE SEQUENCE [LARGE SCALE GENOMIC DNA]</scope>
    <source>
        <strain evidence="3">cv. W05</strain>
        <tissue evidence="2">Hypocotyl of etiolated seedlings</tissue>
    </source>
</reference>
<feature type="transmembrane region" description="Helical" evidence="1">
    <location>
        <begin position="35"/>
        <end position="54"/>
    </location>
</feature>
<keyword evidence="1" id="KW-0812">Transmembrane</keyword>
<sequence length="55" mass="5999">MGRDQHSSLLLGLSRVVHALHYSLGLAHPTFSQTFSVSLGFLISYVVGVPRYGLL</sequence>
<evidence type="ECO:0000313" key="3">
    <source>
        <dbReference type="Proteomes" id="UP000289340"/>
    </source>
</evidence>
<name>A0A445G254_GLYSO</name>
<keyword evidence="3" id="KW-1185">Reference proteome</keyword>
<organism evidence="2 3">
    <name type="scientific">Glycine soja</name>
    <name type="common">Wild soybean</name>
    <dbReference type="NCBI Taxonomy" id="3848"/>
    <lineage>
        <taxon>Eukaryota</taxon>
        <taxon>Viridiplantae</taxon>
        <taxon>Streptophyta</taxon>
        <taxon>Embryophyta</taxon>
        <taxon>Tracheophyta</taxon>
        <taxon>Spermatophyta</taxon>
        <taxon>Magnoliopsida</taxon>
        <taxon>eudicotyledons</taxon>
        <taxon>Gunneridae</taxon>
        <taxon>Pentapetalae</taxon>
        <taxon>rosids</taxon>
        <taxon>fabids</taxon>
        <taxon>Fabales</taxon>
        <taxon>Fabaceae</taxon>
        <taxon>Papilionoideae</taxon>
        <taxon>50 kb inversion clade</taxon>
        <taxon>NPAAA clade</taxon>
        <taxon>indigoferoid/millettioid clade</taxon>
        <taxon>Phaseoleae</taxon>
        <taxon>Glycine</taxon>
        <taxon>Glycine subgen. Soja</taxon>
    </lineage>
</organism>
<dbReference type="EMBL" id="QZWG01000017">
    <property type="protein sequence ID" value="RZB55125.1"/>
    <property type="molecule type" value="Genomic_DNA"/>
</dbReference>
<evidence type="ECO:0000256" key="1">
    <source>
        <dbReference type="SAM" id="Phobius"/>
    </source>
</evidence>
<keyword evidence="1" id="KW-0472">Membrane</keyword>
<protein>
    <submittedName>
        <fullName evidence="2">Uncharacterized protein</fullName>
    </submittedName>
</protein>
<accession>A0A445G254</accession>